<evidence type="ECO:0000256" key="1">
    <source>
        <dbReference type="SAM" id="MobiDB-lite"/>
    </source>
</evidence>
<protein>
    <submittedName>
        <fullName evidence="3">Uncharacterized protein</fullName>
    </submittedName>
</protein>
<proteinExistence type="predicted"/>
<name>A0ABR4LMI6_9EURO</name>
<reference evidence="3 4" key="1">
    <citation type="submission" date="2024-07" db="EMBL/GenBank/DDBJ databases">
        <title>Section-level genome sequencing and comparative genomics of Aspergillus sections Usti and Cavernicolus.</title>
        <authorList>
            <consortium name="Lawrence Berkeley National Laboratory"/>
            <person name="Nybo J.L."/>
            <person name="Vesth T.C."/>
            <person name="Theobald S."/>
            <person name="Frisvad J.C."/>
            <person name="Larsen T.O."/>
            <person name="Kjaerboelling I."/>
            <person name="Rothschild-Mancinelli K."/>
            <person name="Lyhne E.K."/>
            <person name="Kogle M.E."/>
            <person name="Barry K."/>
            <person name="Clum A."/>
            <person name="Na H."/>
            <person name="Ledsgaard L."/>
            <person name="Lin J."/>
            <person name="Lipzen A."/>
            <person name="Kuo A."/>
            <person name="Riley R."/>
            <person name="Mondo S."/>
            <person name="Labutti K."/>
            <person name="Haridas S."/>
            <person name="Pangalinan J."/>
            <person name="Salamov A.A."/>
            <person name="Simmons B.A."/>
            <person name="Magnuson J.K."/>
            <person name="Chen J."/>
            <person name="Drula E."/>
            <person name="Henrissat B."/>
            <person name="Wiebenga A."/>
            <person name="Lubbers R.J."/>
            <person name="Gomes A.C."/>
            <person name="Macurrencykelacurrency M.R."/>
            <person name="Stajich J."/>
            <person name="Grigoriev I.V."/>
            <person name="Mortensen U.H."/>
            <person name="De Vries R.P."/>
            <person name="Baker S.E."/>
            <person name="Andersen M.R."/>
        </authorList>
    </citation>
    <scope>NUCLEOTIDE SEQUENCE [LARGE SCALE GENOMIC DNA]</scope>
    <source>
        <strain evidence="3 4">CBS 449.75</strain>
    </source>
</reference>
<accession>A0ABR4LMI6</accession>
<feature type="compositionally biased region" description="Low complexity" evidence="1">
    <location>
        <begin position="68"/>
        <end position="105"/>
    </location>
</feature>
<feature type="compositionally biased region" description="Low complexity" evidence="1">
    <location>
        <begin position="256"/>
        <end position="267"/>
    </location>
</feature>
<dbReference type="GeneID" id="98139903"/>
<dbReference type="Proteomes" id="UP001610432">
    <property type="component" value="Unassembled WGS sequence"/>
</dbReference>
<feature type="region of interest" description="Disordered" evidence="1">
    <location>
        <begin position="411"/>
        <end position="453"/>
    </location>
</feature>
<keyword evidence="4" id="KW-1185">Reference proteome</keyword>
<evidence type="ECO:0000313" key="3">
    <source>
        <dbReference type="EMBL" id="KAL2865749.1"/>
    </source>
</evidence>
<keyword evidence="2" id="KW-0472">Membrane</keyword>
<feature type="compositionally biased region" description="Polar residues" evidence="1">
    <location>
        <begin position="205"/>
        <end position="253"/>
    </location>
</feature>
<sequence>MTRVEVGRSATCPPNTQWYVCSRGSFQGCCSADPCTSGVCLNSNMSFSTTRRETDTNTATTTTRAATTSMATTTADTEGALTTSSVASTSSSATPTSTTLSETTSPQPPSATDSSTRSHHSRPRVIGGIAGGVAATLVILGLIVYLVYCTRKKRGKRFTLLRWRCGPRAEDAQGAVEAGEIASAAQTHTGPSDTSVENFVLDTPVDQSESIPGGQSLTLSSQSDHQINPSQTAPSHSSTTPGISPKSTLNSKVGLSPIPGSPTTPSIPRHPSTVHPAFRQHAQYPESKARPSTPTPFPTSTSTTIFDIKTTSTKENPTSTTTSTEIQNPSHESTPELFDTGFYRGRVELSATPSRELINIPYTERLRQRQLNQIGSAANASTPVITPDGAILTANFNQIPVDPDSHAMSFMQFDAPSESAPPVYQGRQREGSKGPKEPIEGKKEKDKKMRSGS</sequence>
<feature type="transmembrane region" description="Helical" evidence="2">
    <location>
        <begin position="125"/>
        <end position="148"/>
    </location>
</feature>
<comment type="caution">
    <text evidence="3">The sequence shown here is derived from an EMBL/GenBank/DDBJ whole genome shotgun (WGS) entry which is preliminary data.</text>
</comment>
<evidence type="ECO:0000313" key="4">
    <source>
        <dbReference type="Proteomes" id="UP001610432"/>
    </source>
</evidence>
<evidence type="ECO:0000256" key="2">
    <source>
        <dbReference type="SAM" id="Phobius"/>
    </source>
</evidence>
<dbReference type="EMBL" id="JBFXLQ010000029">
    <property type="protein sequence ID" value="KAL2865749.1"/>
    <property type="molecule type" value="Genomic_DNA"/>
</dbReference>
<gene>
    <name evidence="3" type="ORF">BJX67DRAFT_154467</name>
</gene>
<feature type="region of interest" description="Disordered" evidence="1">
    <location>
        <begin position="68"/>
        <end position="123"/>
    </location>
</feature>
<feature type="compositionally biased region" description="Basic and acidic residues" evidence="1">
    <location>
        <begin position="427"/>
        <end position="453"/>
    </location>
</feature>
<dbReference type="RefSeq" id="XP_070884728.1">
    <property type="nucleotide sequence ID" value="XM_071024831.1"/>
</dbReference>
<keyword evidence="2" id="KW-1133">Transmembrane helix</keyword>
<feature type="region of interest" description="Disordered" evidence="1">
    <location>
        <begin position="205"/>
        <end position="336"/>
    </location>
</feature>
<organism evidence="3 4">
    <name type="scientific">Aspergillus lucknowensis</name>
    <dbReference type="NCBI Taxonomy" id="176173"/>
    <lineage>
        <taxon>Eukaryota</taxon>
        <taxon>Fungi</taxon>
        <taxon>Dikarya</taxon>
        <taxon>Ascomycota</taxon>
        <taxon>Pezizomycotina</taxon>
        <taxon>Eurotiomycetes</taxon>
        <taxon>Eurotiomycetidae</taxon>
        <taxon>Eurotiales</taxon>
        <taxon>Aspergillaceae</taxon>
        <taxon>Aspergillus</taxon>
        <taxon>Aspergillus subgen. Nidulantes</taxon>
    </lineage>
</organism>
<feature type="compositionally biased region" description="Low complexity" evidence="1">
    <location>
        <begin position="298"/>
        <end position="324"/>
    </location>
</feature>
<keyword evidence="2" id="KW-0812">Transmembrane</keyword>